<protein>
    <submittedName>
        <fullName evidence="1">Uncharacterized protein</fullName>
    </submittedName>
</protein>
<dbReference type="GeneID" id="96010886"/>
<gene>
    <name evidence="1" type="ORF">WHR41_09445</name>
</gene>
<accession>A0AB34KEL7</accession>
<dbReference type="RefSeq" id="XP_069224894.1">
    <property type="nucleotide sequence ID" value="XM_069378048.1"/>
</dbReference>
<dbReference type="Proteomes" id="UP000803884">
    <property type="component" value="Unassembled WGS sequence"/>
</dbReference>
<dbReference type="Gene3D" id="3.40.50.720">
    <property type="entry name" value="NAD(P)-binding Rossmann-like Domain"/>
    <property type="match status" value="1"/>
</dbReference>
<organism evidence="1 2">
    <name type="scientific">Cladosporium halotolerans</name>
    <dbReference type="NCBI Taxonomy" id="1052096"/>
    <lineage>
        <taxon>Eukaryota</taxon>
        <taxon>Fungi</taxon>
        <taxon>Dikarya</taxon>
        <taxon>Ascomycota</taxon>
        <taxon>Pezizomycotina</taxon>
        <taxon>Dothideomycetes</taxon>
        <taxon>Dothideomycetidae</taxon>
        <taxon>Cladosporiales</taxon>
        <taxon>Cladosporiaceae</taxon>
        <taxon>Cladosporium</taxon>
    </lineage>
</organism>
<sequence>MPTHALLGATGGTGAEVVHMCIATNEAKYGTRIAQDMAEAIISSLAQLRKDQGPKYIKPTILVLRSETLNPVHAQDSGRLVYPIVSFTLHYLYDDLDKAAKLYNAAAAENSGFFDYIFVDPPALHDTVGAECTGHELLVDGSKRQSASLNYSDLGAAYVELAERRGEYNGKSVAISATGAVREQWSVLLWYNLQGLKARLWG</sequence>
<keyword evidence="2" id="KW-1185">Reference proteome</keyword>
<proteinExistence type="predicted"/>
<reference evidence="1 2" key="1">
    <citation type="journal article" date="2020" name="Microbiol. Resour. Announc.">
        <title>Draft Genome Sequence of a Cladosporium Species Isolated from the Mesophotic Ascidian Didemnum maculosum.</title>
        <authorList>
            <person name="Gioti A."/>
            <person name="Siaperas R."/>
            <person name="Nikolaivits E."/>
            <person name="Le Goff G."/>
            <person name="Ouazzani J."/>
            <person name="Kotoulas G."/>
            <person name="Topakas E."/>
        </authorList>
    </citation>
    <scope>NUCLEOTIDE SEQUENCE [LARGE SCALE GENOMIC DNA]</scope>
    <source>
        <strain evidence="1 2">TM138-S3</strain>
    </source>
</reference>
<comment type="caution">
    <text evidence="1">The sequence shown here is derived from an EMBL/GenBank/DDBJ whole genome shotgun (WGS) entry which is preliminary data.</text>
</comment>
<evidence type="ECO:0000313" key="2">
    <source>
        <dbReference type="Proteomes" id="UP000803884"/>
    </source>
</evidence>
<dbReference type="AlphaFoldDB" id="A0AB34KEL7"/>
<evidence type="ECO:0000313" key="1">
    <source>
        <dbReference type="EMBL" id="KAL1581785.1"/>
    </source>
</evidence>
<name>A0AB34KEL7_9PEZI</name>
<dbReference type="EMBL" id="JAAQHG020000163">
    <property type="protein sequence ID" value="KAL1581785.1"/>
    <property type="molecule type" value="Genomic_DNA"/>
</dbReference>